<comment type="caution">
    <text evidence="1">The sequence shown here is derived from an EMBL/GenBank/DDBJ whole genome shotgun (WGS) entry which is preliminary data.</text>
</comment>
<dbReference type="EMBL" id="LXQA011222937">
    <property type="protein sequence ID" value="MCI89573.1"/>
    <property type="molecule type" value="Genomic_DNA"/>
</dbReference>
<feature type="non-terminal residue" evidence="1">
    <location>
        <position position="48"/>
    </location>
</feature>
<accession>A0A392VQ06</accession>
<evidence type="ECO:0000313" key="1">
    <source>
        <dbReference type="EMBL" id="MCI89573.1"/>
    </source>
</evidence>
<reference evidence="1 2" key="1">
    <citation type="journal article" date="2018" name="Front. Plant Sci.">
        <title>Red Clover (Trifolium pratense) and Zigzag Clover (T. medium) - A Picture of Genomic Similarities and Differences.</title>
        <authorList>
            <person name="Dluhosova J."/>
            <person name="Istvanek J."/>
            <person name="Nedelnik J."/>
            <person name="Repkova J."/>
        </authorList>
    </citation>
    <scope>NUCLEOTIDE SEQUENCE [LARGE SCALE GENOMIC DNA]</scope>
    <source>
        <strain evidence="2">cv. 10/8</strain>
        <tissue evidence="1">Leaf</tissue>
    </source>
</reference>
<sequence>MGADHHCPEKKIILLELSLIINRGLISASQIRLVCSSGLLPLLLQDAI</sequence>
<protein>
    <submittedName>
        <fullName evidence="1">Uncharacterized protein</fullName>
    </submittedName>
</protein>
<organism evidence="1 2">
    <name type="scientific">Trifolium medium</name>
    <dbReference type="NCBI Taxonomy" id="97028"/>
    <lineage>
        <taxon>Eukaryota</taxon>
        <taxon>Viridiplantae</taxon>
        <taxon>Streptophyta</taxon>
        <taxon>Embryophyta</taxon>
        <taxon>Tracheophyta</taxon>
        <taxon>Spermatophyta</taxon>
        <taxon>Magnoliopsida</taxon>
        <taxon>eudicotyledons</taxon>
        <taxon>Gunneridae</taxon>
        <taxon>Pentapetalae</taxon>
        <taxon>rosids</taxon>
        <taxon>fabids</taxon>
        <taxon>Fabales</taxon>
        <taxon>Fabaceae</taxon>
        <taxon>Papilionoideae</taxon>
        <taxon>50 kb inversion clade</taxon>
        <taxon>NPAAA clade</taxon>
        <taxon>Hologalegina</taxon>
        <taxon>IRL clade</taxon>
        <taxon>Trifolieae</taxon>
        <taxon>Trifolium</taxon>
    </lineage>
</organism>
<evidence type="ECO:0000313" key="2">
    <source>
        <dbReference type="Proteomes" id="UP000265520"/>
    </source>
</evidence>
<keyword evidence="2" id="KW-1185">Reference proteome</keyword>
<name>A0A392VQ06_9FABA</name>
<dbReference type="Proteomes" id="UP000265520">
    <property type="component" value="Unassembled WGS sequence"/>
</dbReference>
<proteinExistence type="predicted"/>
<dbReference type="AlphaFoldDB" id="A0A392VQ06"/>